<gene>
    <name evidence="3" type="ORF">SAMN06295984_3434</name>
</gene>
<accession>A0A1Y6FVR1</accession>
<protein>
    <submittedName>
        <fullName evidence="3">Uncharacterized protein</fullName>
    </submittedName>
</protein>
<evidence type="ECO:0000313" key="3">
    <source>
        <dbReference type="EMBL" id="SMQ79556.1"/>
    </source>
</evidence>
<sequence length="59" mass="6431">MTMEHLSKVTDHIGIPQRTRKKLRRISKSPTARSVAALVPLLAIGVGAARILAGRRSSR</sequence>
<feature type="region of interest" description="Disordered" evidence="1">
    <location>
        <begin position="1"/>
        <end position="28"/>
    </location>
</feature>
<name>A0A1Y6FVR1_9SPHN</name>
<evidence type="ECO:0000256" key="2">
    <source>
        <dbReference type="SAM" id="Phobius"/>
    </source>
</evidence>
<dbReference type="EMBL" id="FXWL01000006">
    <property type="protein sequence ID" value="SMQ79556.1"/>
    <property type="molecule type" value="Genomic_DNA"/>
</dbReference>
<dbReference type="Proteomes" id="UP000194469">
    <property type="component" value="Unassembled WGS sequence"/>
</dbReference>
<keyword evidence="2" id="KW-1133">Transmembrane helix</keyword>
<evidence type="ECO:0000313" key="4">
    <source>
        <dbReference type="Proteomes" id="UP000194469"/>
    </source>
</evidence>
<keyword evidence="2" id="KW-0812">Transmembrane</keyword>
<dbReference type="AlphaFoldDB" id="A0A1Y6FVR1"/>
<feature type="compositionally biased region" description="Basic residues" evidence="1">
    <location>
        <begin position="18"/>
        <end position="27"/>
    </location>
</feature>
<evidence type="ECO:0000256" key="1">
    <source>
        <dbReference type="SAM" id="MobiDB-lite"/>
    </source>
</evidence>
<feature type="compositionally biased region" description="Basic and acidic residues" evidence="1">
    <location>
        <begin position="1"/>
        <end position="11"/>
    </location>
</feature>
<keyword evidence="2" id="KW-0472">Membrane</keyword>
<keyword evidence="4" id="KW-1185">Reference proteome</keyword>
<dbReference type="RefSeq" id="WP_133058549.1">
    <property type="nucleotide sequence ID" value="NZ_FXWL01000006.1"/>
</dbReference>
<feature type="transmembrane region" description="Helical" evidence="2">
    <location>
        <begin position="35"/>
        <end position="53"/>
    </location>
</feature>
<dbReference type="GeneID" id="303003513"/>
<reference evidence="4" key="1">
    <citation type="submission" date="2017-04" db="EMBL/GenBank/DDBJ databases">
        <authorList>
            <person name="Varghese N."/>
            <person name="Submissions S."/>
        </authorList>
    </citation>
    <scope>NUCLEOTIDE SEQUENCE [LARGE SCALE GENOMIC DNA]</scope>
    <source>
        <strain evidence="4">UI2</strain>
    </source>
</reference>
<proteinExistence type="predicted"/>
<organism evidence="3 4">
    <name type="scientific">Sphingopyxis terrae subsp. ummariensis</name>
    <dbReference type="NCBI Taxonomy" id="429001"/>
    <lineage>
        <taxon>Bacteria</taxon>
        <taxon>Pseudomonadati</taxon>
        <taxon>Pseudomonadota</taxon>
        <taxon>Alphaproteobacteria</taxon>
        <taxon>Sphingomonadales</taxon>
        <taxon>Sphingomonadaceae</taxon>
        <taxon>Sphingopyxis</taxon>
    </lineage>
</organism>